<dbReference type="InterPro" id="IPR000706">
    <property type="entry name" value="AGPR_type-1"/>
</dbReference>
<dbReference type="NCBIfam" id="TIGR01850">
    <property type="entry name" value="argC"/>
    <property type="match status" value="1"/>
</dbReference>
<evidence type="ECO:0000313" key="11">
    <source>
        <dbReference type="Proteomes" id="UP000176938"/>
    </source>
</evidence>
<feature type="active site" evidence="7 8">
    <location>
        <position position="152"/>
    </location>
</feature>
<comment type="catalytic activity">
    <reaction evidence="6 7">
        <text>N-acetyl-L-glutamate 5-semialdehyde + phosphate + NADP(+) = N-acetyl-L-glutamyl 5-phosphate + NADPH + H(+)</text>
        <dbReference type="Rhea" id="RHEA:21588"/>
        <dbReference type="ChEBI" id="CHEBI:15378"/>
        <dbReference type="ChEBI" id="CHEBI:29123"/>
        <dbReference type="ChEBI" id="CHEBI:43474"/>
        <dbReference type="ChEBI" id="CHEBI:57783"/>
        <dbReference type="ChEBI" id="CHEBI:57936"/>
        <dbReference type="ChEBI" id="CHEBI:58349"/>
        <dbReference type="EC" id="1.2.1.38"/>
    </reaction>
</comment>
<evidence type="ECO:0000256" key="5">
    <source>
        <dbReference type="ARBA" id="ARBA00023002"/>
    </source>
</evidence>
<dbReference type="PROSITE" id="PS01224">
    <property type="entry name" value="ARGC"/>
    <property type="match status" value="1"/>
</dbReference>
<dbReference type="GO" id="GO:0005737">
    <property type="term" value="C:cytoplasm"/>
    <property type="evidence" value="ECO:0007669"/>
    <property type="project" value="UniProtKB-SubCell"/>
</dbReference>
<comment type="caution">
    <text evidence="10">The sequence shown here is derived from an EMBL/GenBank/DDBJ whole genome shotgun (WGS) entry which is preliminary data.</text>
</comment>
<dbReference type="EC" id="1.2.1.38" evidence="7"/>
<evidence type="ECO:0000256" key="8">
    <source>
        <dbReference type="PROSITE-ProRule" id="PRU10010"/>
    </source>
</evidence>
<dbReference type="SMART" id="SM00859">
    <property type="entry name" value="Semialdhyde_dh"/>
    <property type="match status" value="1"/>
</dbReference>
<gene>
    <name evidence="7" type="primary">argC</name>
    <name evidence="10" type="ORF">A3H38_01685</name>
</gene>
<keyword evidence="3 7" id="KW-0028">Amino-acid biosynthesis</keyword>
<evidence type="ECO:0000256" key="7">
    <source>
        <dbReference type="HAMAP-Rule" id="MF_00150"/>
    </source>
</evidence>
<evidence type="ECO:0000256" key="3">
    <source>
        <dbReference type="ARBA" id="ARBA00022605"/>
    </source>
</evidence>
<dbReference type="AlphaFoldDB" id="A0A1F4RH59"/>
<comment type="similarity">
    <text evidence="7">Belongs to the NAGSA dehydrogenase family. Type 1 subfamily.</text>
</comment>
<reference evidence="10 11" key="1">
    <citation type="journal article" date="2016" name="Nat. Commun.">
        <title>Thousands of microbial genomes shed light on interconnected biogeochemical processes in an aquifer system.</title>
        <authorList>
            <person name="Anantharaman K."/>
            <person name="Brown C.T."/>
            <person name="Hug L.A."/>
            <person name="Sharon I."/>
            <person name="Castelle C.J."/>
            <person name="Probst A.J."/>
            <person name="Thomas B.C."/>
            <person name="Singh A."/>
            <person name="Wilkins M.J."/>
            <person name="Karaoz U."/>
            <person name="Brodie E.L."/>
            <person name="Williams K.H."/>
            <person name="Hubbard S.S."/>
            <person name="Banfield J.F."/>
        </authorList>
    </citation>
    <scope>NUCLEOTIDE SEQUENCE [LARGE SCALE GENOMIC DNA]</scope>
</reference>
<dbReference type="CDD" id="cd17895">
    <property type="entry name" value="AGPR_1_N"/>
    <property type="match status" value="1"/>
</dbReference>
<dbReference type="Pfam" id="PF01118">
    <property type="entry name" value="Semialdhyde_dh"/>
    <property type="match status" value="1"/>
</dbReference>
<dbReference type="Pfam" id="PF22698">
    <property type="entry name" value="Semialdhyde_dhC_1"/>
    <property type="match status" value="1"/>
</dbReference>
<dbReference type="SUPFAM" id="SSF51735">
    <property type="entry name" value="NAD(P)-binding Rossmann-fold domains"/>
    <property type="match status" value="1"/>
</dbReference>
<protein>
    <recommendedName>
        <fullName evidence="7">N-acetyl-gamma-glutamyl-phosphate reductase</fullName>
        <shortName evidence="7">AGPR</shortName>
        <ecNumber evidence="7">1.2.1.38</ecNumber>
    </recommendedName>
    <alternativeName>
        <fullName evidence="7">N-acetyl-glutamate semialdehyde dehydrogenase</fullName>
        <shortName evidence="7">NAGSA dehydrogenase</shortName>
    </alternativeName>
</protein>
<dbReference type="Gene3D" id="3.30.360.10">
    <property type="entry name" value="Dihydrodipicolinate Reductase, domain 2"/>
    <property type="match status" value="1"/>
</dbReference>
<comment type="function">
    <text evidence="7">Catalyzes the NADPH-dependent reduction of N-acetyl-5-glutamyl phosphate to yield N-acetyl-L-glutamate 5-semialdehyde.</text>
</comment>
<evidence type="ECO:0000256" key="4">
    <source>
        <dbReference type="ARBA" id="ARBA00022857"/>
    </source>
</evidence>
<dbReference type="Proteomes" id="UP000176938">
    <property type="component" value="Unassembled WGS sequence"/>
</dbReference>
<keyword evidence="7" id="KW-0963">Cytoplasm</keyword>
<comment type="subcellular location">
    <subcellularLocation>
        <location evidence="7">Cytoplasm</location>
    </subcellularLocation>
</comment>
<keyword evidence="4 7" id="KW-0521">NADP</keyword>
<dbReference type="GO" id="GO:0070401">
    <property type="term" value="F:NADP+ binding"/>
    <property type="evidence" value="ECO:0007669"/>
    <property type="project" value="InterPro"/>
</dbReference>
<keyword evidence="2 7" id="KW-0055">Arginine biosynthesis</keyword>
<dbReference type="CDD" id="cd23934">
    <property type="entry name" value="AGPR_1_C"/>
    <property type="match status" value="1"/>
</dbReference>
<sequence length="349" mass="38194">MIKAGIIGAGGYAGVNLLSLLLRHPEAEVVWLISEEAHNGKKISELFPHLTEICDLACGTLADVGKLAKKVDVVFLALPHGMALDYVPRILKTGAKVVDLGADYRFSDEKVFKKWYGVEHKDKKVFAEAVFGLPELFRAEIKSALLIGNPGCYPTASILGLAPLVKKGLIDMDSIIVDAKSGVSGAGRGAKQITLFCERNEGVMAYSVNNHRHMGEIEFQVGRLAGYPNTRVTFVPHLMPMSRGILATIYSQLKTENLKLKTKDLTILYKKFYKDEKFVRVYDTPCTKNVSFTNFCDIGVAVNEETQTVIVTSVIDNLIKGAAGQAVQNMNIIFGLDEAKGLEQIGVFP</sequence>
<organism evidence="10 11">
    <name type="scientific">candidate division WOR-1 bacterium RIFCSPLOWO2_02_FULL_46_20</name>
    <dbReference type="NCBI Taxonomy" id="1802567"/>
    <lineage>
        <taxon>Bacteria</taxon>
        <taxon>Bacillati</taxon>
        <taxon>Saganbacteria</taxon>
    </lineage>
</organism>
<evidence type="ECO:0000256" key="2">
    <source>
        <dbReference type="ARBA" id="ARBA00022571"/>
    </source>
</evidence>
<dbReference type="InterPro" id="IPR000534">
    <property type="entry name" value="Semialdehyde_DH_NAD-bd"/>
</dbReference>
<dbReference type="SUPFAM" id="SSF55347">
    <property type="entry name" value="Glyceraldehyde-3-phosphate dehydrogenase-like, C-terminal domain"/>
    <property type="match status" value="1"/>
</dbReference>
<evidence type="ECO:0000313" key="10">
    <source>
        <dbReference type="EMBL" id="OGC07500.1"/>
    </source>
</evidence>
<accession>A0A1F4RH59</accession>
<dbReference type="GO" id="GO:0003942">
    <property type="term" value="F:N-acetyl-gamma-glutamyl-phosphate reductase activity"/>
    <property type="evidence" value="ECO:0007669"/>
    <property type="project" value="UniProtKB-UniRule"/>
</dbReference>
<name>A0A1F4RH59_UNCSA</name>
<dbReference type="InterPro" id="IPR058924">
    <property type="entry name" value="AGPR_dimerisation_dom"/>
</dbReference>
<evidence type="ECO:0000256" key="1">
    <source>
        <dbReference type="ARBA" id="ARBA00004862"/>
    </source>
</evidence>
<dbReference type="PANTHER" id="PTHR32338">
    <property type="entry name" value="N-ACETYL-GAMMA-GLUTAMYL-PHOSPHATE REDUCTASE, CHLOROPLASTIC-RELATED-RELATED"/>
    <property type="match status" value="1"/>
</dbReference>
<evidence type="ECO:0000256" key="6">
    <source>
        <dbReference type="ARBA" id="ARBA00050557"/>
    </source>
</evidence>
<dbReference type="Gene3D" id="3.40.50.720">
    <property type="entry name" value="NAD(P)-binding Rossmann-like Domain"/>
    <property type="match status" value="1"/>
</dbReference>
<dbReference type="InterPro" id="IPR023013">
    <property type="entry name" value="AGPR_AS"/>
</dbReference>
<dbReference type="GO" id="GO:0006526">
    <property type="term" value="P:L-arginine biosynthetic process"/>
    <property type="evidence" value="ECO:0007669"/>
    <property type="project" value="UniProtKB-UniRule"/>
</dbReference>
<feature type="domain" description="Semialdehyde dehydrogenase NAD-binding" evidence="9">
    <location>
        <begin position="3"/>
        <end position="144"/>
    </location>
</feature>
<dbReference type="UniPathway" id="UPA00068">
    <property type="reaction ID" value="UER00108"/>
</dbReference>
<dbReference type="InterPro" id="IPR036291">
    <property type="entry name" value="NAD(P)-bd_dom_sf"/>
</dbReference>
<keyword evidence="5 7" id="KW-0560">Oxidoreductase</keyword>
<proteinExistence type="inferred from homology"/>
<dbReference type="FunFam" id="3.30.360.10:FF:000014">
    <property type="entry name" value="N-acetyl-gamma-glutamyl-phosphate reductase"/>
    <property type="match status" value="1"/>
</dbReference>
<dbReference type="EMBL" id="METP01000003">
    <property type="protein sequence ID" value="OGC07500.1"/>
    <property type="molecule type" value="Genomic_DNA"/>
</dbReference>
<dbReference type="PANTHER" id="PTHR32338:SF10">
    <property type="entry name" value="N-ACETYL-GAMMA-GLUTAMYL-PHOSPHATE REDUCTASE, CHLOROPLASTIC-RELATED"/>
    <property type="match status" value="1"/>
</dbReference>
<dbReference type="InterPro" id="IPR050085">
    <property type="entry name" value="AGPR"/>
</dbReference>
<dbReference type="HAMAP" id="MF_00150">
    <property type="entry name" value="ArgC_type1"/>
    <property type="match status" value="1"/>
</dbReference>
<dbReference type="GO" id="GO:0051287">
    <property type="term" value="F:NAD binding"/>
    <property type="evidence" value="ECO:0007669"/>
    <property type="project" value="InterPro"/>
</dbReference>
<comment type="pathway">
    <text evidence="1 7">Amino-acid biosynthesis; L-arginine biosynthesis; N(2)-acetyl-L-ornithine from L-glutamate: step 3/4.</text>
</comment>
<evidence type="ECO:0000259" key="9">
    <source>
        <dbReference type="SMART" id="SM00859"/>
    </source>
</evidence>